<feature type="region of interest" description="Disordered" evidence="1">
    <location>
        <begin position="55"/>
        <end position="104"/>
    </location>
</feature>
<dbReference type="Proteomes" id="UP000054544">
    <property type="component" value="Unassembled WGS sequence"/>
</dbReference>
<organism evidence="2 3">
    <name type="scientific">Metarhizium anisopliae BRIP 53293</name>
    <dbReference type="NCBI Taxonomy" id="1291518"/>
    <lineage>
        <taxon>Eukaryota</taxon>
        <taxon>Fungi</taxon>
        <taxon>Dikarya</taxon>
        <taxon>Ascomycota</taxon>
        <taxon>Pezizomycotina</taxon>
        <taxon>Sordariomycetes</taxon>
        <taxon>Hypocreomycetidae</taxon>
        <taxon>Hypocreales</taxon>
        <taxon>Clavicipitaceae</taxon>
        <taxon>Metarhizium</taxon>
    </lineage>
</organism>
<proteinExistence type="predicted"/>
<dbReference type="STRING" id="1291518.A0A0D9NHM4"/>
<sequence>METEISLTAPPNTPEKIPHEGVCQRKINPAQSRNLDPTSCQSFYLAHEIIEISSESDGNSDEVTVPNSPRVVEEDINEGDQSSDNASRADAAEDDVNDNNNNANDGSIVYSNSLLATECLPDGGHARFANTAEGSSSKYGIITMRLDSPASKKYGAIGQKFGEGGHVDGSEGIPNYRTSEEYGGACCALGEIMLHSAKVNEQQLCWAEEAQSSFAELDVQLQPGQDSSGCAINKWIEDSRNLWKEKPLVGLQPLALTWSLKCLTDDQKIAIDTRLRRIVEIRGALPLHEDRASMPSFCSMVEQIPRSPSHTTEACTQPSSSLSEPATDTPEAGSRDSSPPSTGRFRYTQEDDDTLLELSNEGIPWREIRDRFPKRPDSSLKTRLWILRNCQFTADEDRLLIRLKEEKYWFFADIAAKMRRHPALVSNRYNQLRRNRARNN</sequence>
<reference evidence="3" key="1">
    <citation type="journal article" date="2014" name="BMC Genomics">
        <title>The genome sequence of the biocontrol fungus Metarhizium anisopliae and comparative genomics of Metarhizium species.</title>
        <authorList>
            <person name="Pattemore J.A."/>
            <person name="Hane J.K."/>
            <person name="Williams A.H."/>
            <person name="Wilson B.A."/>
            <person name="Stodart B.J."/>
            <person name="Ash G.J."/>
        </authorList>
    </citation>
    <scope>NUCLEOTIDE SEQUENCE [LARGE SCALE GENOMIC DNA]</scope>
    <source>
        <strain evidence="3">BRIP 53293</strain>
    </source>
</reference>
<evidence type="ECO:0000256" key="1">
    <source>
        <dbReference type="SAM" id="MobiDB-lite"/>
    </source>
</evidence>
<keyword evidence="3" id="KW-1185">Reference proteome</keyword>
<feature type="region of interest" description="Disordered" evidence="1">
    <location>
        <begin position="308"/>
        <end position="351"/>
    </location>
</feature>
<dbReference type="AlphaFoldDB" id="A0A0D9NHM4"/>
<dbReference type="EMBL" id="KE384846">
    <property type="protein sequence ID" value="KJK73431.1"/>
    <property type="molecule type" value="Genomic_DNA"/>
</dbReference>
<evidence type="ECO:0000313" key="3">
    <source>
        <dbReference type="Proteomes" id="UP000054544"/>
    </source>
</evidence>
<gene>
    <name evidence="2" type="ORF">H634G_11344</name>
</gene>
<feature type="compositionally biased region" description="Polar residues" evidence="1">
    <location>
        <begin position="308"/>
        <end position="326"/>
    </location>
</feature>
<accession>A0A0D9NHM4</accession>
<dbReference type="CDD" id="cd00167">
    <property type="entry name" value="SANT"/>
    <property type="match status" value="1"/>
</dbReference>
<evidence type="ECO:0008006" key="4">
    <source>
        <dbReference type="Google" id="ProtNLM"/>
    </source>
</evidence>
<feature type="compositionally biased region" description="Polar residues" evidence="1">
    <location>
        <begin position="55"/>
        <end position="67"/>
    </location>
</feature>
<dbReference type="InterPro" id="IPR001005">
    <property type="entry name" value="SANT/Myb"/>
</dbReference>
<evidence type="ECO:0000313" key="2">
    <source>
        <dbReference type="EMBL" id="KJK73431.1"/>
    </source>
</evidence>
<name>A0A0D9NHM4_METAN</name>
<protein>
    <recommendedName>
        <fullName evidence="4">Myb-like domain-containing protein</fullName>
    </recommendedName>
</protein>